<proteinExistence type="predicted"/>
<accession>A0A0N4XNA5</accession>
<evidence type="ECO:0000313" key="2">
    <source>
        <dbReference type="Proteomes" id="UP000271162"/>
    </source>
</evidence>
<name>A0A0N4XNA5_NIPBR</name>
<dbReference type="WBParaSite" id="NBR_0000400701-mRNA-1">
    <property type="protein sequence ID" value="NBR_0000400701-mRNA-1"/>
    <property type="gene ID" value="NBR_0000400701"/>
</dbReference>
<organism evidence="3">
    <name type="scientific">Nippostrongylus brasiliensis</name>
    <name type="common">Rat hookworm</name>
    <dbReference type="NCBI Taxonomy" id="27835"/>
    <lineage>
        <taxon>Eukaryota</taxon>
        <taxon>Metazoa</taxon>
        <taxon>Ecdysozoa</taxon>
        <taxon>Nematoda</taxon>
        <taxon>Chromadorea</taxon>
        <taxon>Rhabditida</taxon>
        <taxon>Rhabditina</taxon>
        <taxon>Rhabditomorpha</taxon>
        <taxon>Strongyloidea</taxon>
        <taxon>Heligmosomidae</taxon>
        <taxon>Nippostrongylus</taxon>
    </lineage>
</organism>
<sequence length="108" mass="11896">MEVGLDIPDVFSIEYMFERPQPIRVELCDWTENEVTPLGSAYFLISEIVAQGVVVRNLTNEGTGVTVGQMSVGSTVKPKPPPLMLQFECKGFSRKIVPDAAVVRLKSP</sequence>
<dbReference type="STRING" id="27835.A0A0N4XNA5"/>
<reference evidence="3" key="1">
    <citation type="submission" date="2017-02" db="UniProtKB">
        <authorList>
            <consortium name="WormBaseParasite"/>
        </authorList>
    </citation>
    <scope>IDENTIFICATION</scope>
</reference>
<gene>
    <name evidence="1" type="ORF">NBR_LOCUS4008</name>
</gene>
<dbReference type="AlphaFoldDB" id="A0A0N4XNA5"/>
<dbReference type="Proteomes" id="UP000271162">
    <property type="component" value="Unassembled WGS sequence"/>
</dbReference>
<keyword evidence="2" id="KW-1185">Reference proteome</keyword>
<dbReference type="EMBL" id="UYSL01006798">
    <property type="protein sequence ID" value="VDL67597.1"/>
    <property type="molecule type" value="Genomic_DNA"/>
</dbReference>
<evidence type="ECO:0000313" key="1">
    <source>
        <dbReference type="EMBL" id="VDL67597.1"/>
    </source>
</evidence>
<evidence type="ECO:0000313" key="3">
    <source>
        <dbReference type="WBParaSite" id="NBR_0000400701-mRNA-1"/>
    </source>
</evidence>
<protein>
    <submittedName>
        <fullName evidence="3">Peptidase</fullName>
    </submittedName>
</protein>
<reference evidence="1 2" key="2">
    <citation type="submission" date="2018-11" db="EMBL/GenBank/DDBJ databases">
        <authorList>
            <consortium name="Pathogen Informatics"/>
        </authorList>
    </citation>
    <scope>NUCLEOTIDE SEQUENCE [LARGE SCALE GENOMIC DNA]</scope>
</reference>